<dbReference type="EMBL" id="DTLB01000052">
    <property type="protein sequence ID" value="HFW33076.1"/>
    <property type="molecule type" value="Genomic_DNA"/>
</dbReference>
<dbReference type="InterPro" id="IPR002847">
    <property type="entry name" value="F420-0_gamma-glut_ligase-dom"/>
</dbReference>
<dbReference type="SUPFAM" id="SSF144010">
    <property type="entry name" value="CofE-like"/>
    <property type="match status" value="1"/>
</dbReference>
<dbReference type="GO" id="GO:0052645">
    <property type="term" value="P:F420-0 metabolic process"/>
    <property type="evidence" value="ECO:0007669"/>
    <property type="project" value="UniProtKB-UniRule"/>
</dbReference>
<comment type="pathway">
    <text evidence="8">Cofactor biosynthesis; coenzyme F420 biosynthesis.</text>
</comment>
<dbReference type="GO" id="GO:0005525">
    <property type="term" value="F:GTP binding"/>
    <property type="evidence" value="ECO:0007669"/>
    <property type="project" value="UniProtKB-KW"/>
</dbReference>
<dbReference type="Gene3D" id="3.90.1660.10">
    <property type="entry name" value="CofE-like domain"/>
    <property type="match status" value="1"/>
</dbReference>
<dbReference type="GO" id="GO:0052618">
    <property type="term" value="F:coenzyme F420-0:L-glutamate ligase activity"/>
    <property type="evidence" value="ECO:0007669"/>
    <property type="project" value="UniProtKB-UniRule"/>
</dbReference>
<feature type="binding site" evidence="8">
    <location>
        <position position="151"/>
    </location>
    <ligand>
        <name>a divalent metal cation</name>
        <dbReference type="ChEBI" id="CHEBI:60240"/>
        <label>2</label>
    </ligand>
</feature>
<evidence type="ECO:0000313" key="10">
    <source>
        <dbReference type="EMBL" id="HFW33076.1"/>
    </source>
</evidence>
<keyword evidence="2 8" id="KW-0479">Metal-binding</keyword>
<comment type="catalytic activity">
    <reaction evidence="8">
        <text>oxidized coenzyme F420-1 + GTP + L-glutamate = oxidized coenzyme F420-2 + GDP + phosphate + H(+)</text>
        <dbReference type="Rhea" id="RHEA:30523"/>
        <dbReference type="ChEBI" id="CHEBI:15378"/>
        <dbReference type="ChEBI" id="CHEBI:29985"/>
        <dbReference type="ChEBI" id="CHEBI:37565"/>
        <dbReference type="ChEBI" id="CHEBI:43474"/>
        <dbReference type="ChEBI" id="CHEBI:57922"/>
        <dbReference type="ChEBI" id="CHEBI:58189"/>
        <dbReference type="ChEBI" id="CHEBI:59920"/>
        <dbReference type="EC" id="6.3.2.34"/>
    </reaction>
</comment>
<evidence type="ECO:0000313" key="11">
    <source>
        <dbReference type="EMBL" id="HGF87737.1"/>
    </source>
</evidence>
<comment type="function">
    <text evidence="8">Catalyzes the GTP-dependent successive addition of two or more gamma-linked L-glutamates to the L-lactyl phosphodiester of 7,8-didemethyl-8-hydroxy-5-deazariboflavin (F420-0) to form coenzyme F420-0-glutamyl-glutamate (F420-2) or polyglutamated F420 derivatives.</text>
</comment>
<evidence type="ECO:0000256" key="2">
    <source>
        <dbReference type="ARBA" id="ARBA00022723"/>
    </source>
</evidence>
<organism evidence="11">
    <name type="scientific">Archaeoglobus fulgidus</name>
    <dbReference type="NCBI Taxonomy" id="2234"/>
    <lineage>
        <taxon>Archaea</taxon>
        <taxon>Methanobacteriati</taxon>
        <taxon>Methanobacteriota</taxon>
        <taxon>Archaeoglobi</taxon>
        <taxon>Archaeoglobales</taxon>
        <taxon>Archaeoglobaceae</taxon>
        <taxon>Archaeoglobus</taxon>
    </lineage>
</organism>
<evidence type="ECO:0000256" key="3">
    <source>
        <dbReference type="ARBA" id="ARBA00022741"/>
    </source>
</evidence>
<dbReference type="GO" id="GO:0052619">
    <property type="term" value="F:coenzyme F420-1:gamma-L-glutamate ligase activity"/>
    <property type="evidence" value="ECO:0007669"/>
    <property type="project" value="UniProtKB-UniRule"/>
</dbReference>
<gene>
    <name evidence="8 11" type="primary">cofE</name>
    <name evidence="11" type="ORF">ENR21_04980</name>
    <name evidence="10" type="ORF">ENW66_09055</name>
</gene>
<keyword evidence="5 8" id="KW-0630">Potassium</keyword>
<evidence type="ECO:0000259" key="9">
    <source>
        <dbReference type="Pfam" id="PF01996"/>
    </source>
</evidence>
<dbReference type="InterPro" id="IPR008225">
    <property type="entry name" value="F420-0_g-glutamyl_ligase"/>
</dbReference>
<feature type="binding site" evidence="8">
    <location>
        <begin position="11"/>
        <end position="14"/>
    </location>
    <ligand>
        <name>GTP</name>
        <dbReference type="ChEBI" id="CHEBI:37565"/>
    </ligand>
</feature>
<keyword evidence="6 8" id="KW-0342">GTP-binding</keyword>
<keyword evidence="3 8" id="KW-0547">Nucleotide-binding</keyword>
<feature type="binding site" evidence="8">
    <location>
        <position position="150"/>
    </location>
    <ligand>
        <name>a divalent metal cation</name>
        <dbReference type="ChEBI" id="CHEBI:60240"/>
        <label>1</label>
    </ligand>
</feature>
<evidence type="ECO:0000256" key="6">
    <source>
        <dbReference type="ARBA" id="ARBA00023134"/>
    </source>
</evidence>
<comment type="cofactor">
    <cofactor evidence="8">
        <name>K(+)</name>
        <dbReference type="ChEBI" id="CHEBI:29103"/>
    </cofactor>
    <text evidence="8">Monovalent cation. The ion could be potassium.</text>
</comment>
<keyword evidence="4 8" id="KW-0460">Magnesium</keyword>
<dbReference type="UniPathway" id="UPA00071"/>
<dbReference type="PANTHER" id="PTHR47917:SF1">
    <property type="entry name" value="COENZYME F420:L-GLUTAMATE LIGASE"/>
    <property type="match status" value="1"/>
</dbReference>
<comment type="cofactor">
    <cofactor evidence="8">
        <name>Mg(2+)</name>
        <dbReference type="ChEBI" id="CHEBI:18420"/>
    </cofactor>
    <cofactor evidence="8">
        <name>Mn(2+)</name>
        <dbReference type="ChEBI" id="CHEBI:29035"/>
    </cofactor>
    <text evidence="8">Binds 2 divalent metal cations per subunit. The ions could be magnesium and/or manganese.</text>
</comment>
<feature type="domain" description="Coenzyme F420:L-glutamate ligase-like" evidence="9">
    <location>
        <begin position="11"/>
        <end position="220"/>
    </location>
</feature>
<feature type="binding site" evidence="8">
    <location>
        <position position="208"/>
    </location>
    <ligand>
        <name>a divalent metal cation</name>
        <dbReference type="ChEBI" id="CHEBI:60240"/>
        <label>2</label>
    </ligand>
</feature>
<name>A0A7C3VJ91_ARCFL</name>
<evidence type="ECO:0000256" key="8">
    <source>
        <dbReference type="HAMAP-Rule" id="MF_01258"/>
    </source>
</evidence>
<feature type="binding site" evidence="8">
    <location>
        <position position="109"/>
    </location>
    <ligand>
        <name>a divalent metal cation</name>
        <dbReference type="ChEBI" id="CHEBI:60240"/>
        <label>1</label>
    </ligand>
</feature>
<feature type="binding site" evidence="8">
    <location>
        <position position="112"/>
    </location>
    <ligand>
        <name>GTP</name>
        <dbReference type="ChEBI" id="CHEBI:37565"/>
    </ligand>
</feature>
<dbReference type="Pfam" id="PF01996">
    <property type="entry name" value="F420_ligase"/>
    <property type="match status" value="1"/>
</dbReference>
<keyword evidence="1 8" id="KW-0436">Ligase</keyword>
<keyword evidence="7 8" id="KW-0464">Manganese</keyword>
<dbReference type="GO" id="GO:0046872">
    <property type="term" value="F:metal ion binding"/>
    <property type="evidence" value="ECO:0007669"/>
    <property type="project" value="UniProtKB-KW"/>
</dbReference>
<feature type="binding site" evidence="8">
    <location>
        <begin position="40"/>
        <end position="41"/>
    </location>
    <ligand>
        <name>GTP</name>
        <dbReference type="ChEBI" id="CHEBI:37565"/>
    </ligand>
</feature>
<dbReference type="HAMAP" id="MF_01258">
    <property type="entry name" value="F420_ligase_CofE"/>
    <property type="match status" value="1"/>
</dbReference>
<dbReference type="NCBIfam" id="TIGR01916">
    <property type="entry name" value="F420_cofE"/>
    <property type="match status" value="1"/>
</dbReference>
<feature type="binding site" evidence="8">
    <location>
        <position position="45"/>
    </location>
    <ligand>
        <name>GTP</name>
        <dbReference type="ChEBI" id="CHEBI:37565"/>
    </ligand>
</feature>
<dbReference type="AlphaFoldDB" id="A0A7C3VJ91"/>
<sequence length="249" mass="27216">MKVEVVPVKGLPLIKAGDDIAELIAGKFELMDGDVLVICSTIVSKAEGRVRLLSDYKPSERAREIAEKIGKPPEFVQAVIEESEEILLDFPFLLVKAKFGNVCVNAGIDASNVEKGKIILPPQNPDESARRIRERLRHLTGRDVGVIITDTNGRCFRKGVVGFAIGVSGVMAMKNWIGKRDLYGKELEVTVECVADEIAAFANLLMGEGGDGIPAVVVRGLDVAGDGSMDEIYRYEEEDVIRRCLKKCL</sequence>
<feature type="binding site" evidence="8">
    <location>
        <begin position="206"/>
        <end position="213"/>
    </location>
    <ligand>
        <name>GTP</name>
        <dbReference type="ChEBI" id="CHEBI:37565"/>
    </ligand>
</feature>
<dbReference type="EC" id="6.3.2.34" evidence="8"/>
<protein>
    <recommendedName>
        <fullName evidence="8">Coenzyme F420:L-glutamate ligase</fullName>
        <ecNumber evidence="8">6.3.2.31</ecNumber>
        <ecNumber evidence="8">6.3.2.34</ecNumber>
    </recommendedName>
    <alternativeName>
        <fullName evidence="8">Coenzyme F420-0:L-glutamate ligase</fullName>
    </alternativeName>
    <alternativeName>
        <fullName evidence="8">Coenzyme F420-1:gamma-L-glutamate ligase</fullName>
    </alternativeName>
</protein>
<reference evidence="11" key="1">
    <citation type="journal article" date="2020" name="mSystems">
        <title>Genome- and Community-Level Interaction Insights into Carbon Utilization and Element Cycling Functions of Hydrothermarchaeota in Hydrothermal Sediment.</title>
        <authorList>
            <person name="Zhou Z."/>
            <person name="Liu Y."/>
            <person name="Xu W."/>
            <person name="Pan J."/>
            <person name="Luo Z.H."/>
            <person name="Li M."/>
        </authorList>
    </citation>
    <scope>NUCLEOTIDE SEQUENCE [LARGE SCALE GENOMIC DNA]</scope>
    <source>
        <strain evidence="11">SpSt-38</strain>
        <strain evidence="10">SpSt-87</strain>
    </source>
</reference>
<dbReference type="EMBL" id="DSQD01000155">
    <property type="protein sequence ID" value="HGF87737.1"/>
    <property type="molecule type" value="Genomic_DNA"/>
</dbReference>
<comment type="subunit">
    <text evidence="8">Homodimer.</text>
</comment>
<dbReference type="PANTHER" id="PTHR47917">
    <property type="match status" value="1"/>
</dbReference>
<accession>A0A7C3VJ91</accession>
<comment type="caution">
    <text evidence="11">The sequence shown here is derived from an EMBL/GenBank/DDBJ whole genome shotgun (WGS) entry which is preliminary data.</text>
</comment>
<dbReference type="InterPro" id="IPR023659">
    <property type="entry name" value="F420_ligase_CofE_arc"/>
</dbReference>
<evidence type="ECO:0000256" key="5">
    <source>
        <dbReference type="ARBA" id="ARBA00022958"/>
    </source>
</evidence>
<evidence type="ECO:0000256" key="1">
    <source>
        <dbReference type="ARBA" id="ARBA00022598"/>
    </source>
</evidence>
<dbReference type="NCBIfam" id="NF009809">
    <property type="entry name" value="PRK13293.1"/>
    <property type="match status" value="1"/>
</dbReference>
<dbReference type="Gene3D" id="3.30.1330.100">
    <property type="entry name" value="CofE-like"/>
    <property type="match status" value="1"/>
</dbReference>
<comment type="similarity">
    <text evidence="8">Belongs to the CofE family.</text>
</comment>
<comment type="catalytic activity">
    <reaction evidence="8">
        <text>oxidized coenzyme F420-0 + GTP + L-glutamate = oxidized coenzyme F420-1 + GDP + phosphate + H(+)</text>
        <dbReference type="Rhea" id="RHEA:30555"/>
        <dbReference type="ChEBI" id="CHEBI:15378"/>
        <dbReference type="ChEBI" id="CHEBI:29985"/>
        <dbReference type="ChEBI" id="CHEBI:37565"/>
        <dbReference type="ChEBI" id="CHEBI:43474"/>
        <dbReference type="ChEBI" id="CHEBI:58189"/>
        <dbReference type="ChEBI" id="CHEBI:59907"/>
        <dbReference type="ChEBI" id="CHEBI:59920"/>
        <dbReference type="EC" id="6.3.2.31"/>
    </reaction>
</comment>
<proteinExistence type="inferred from homology"/>
<evidence type="ECO:0000256" key="4">
    <source>
        <dbReference type="ARBA" id="ARBA00022842"/>
    </source>
</evidence>
<evidence type="ECO:0000256" key="7">
    <source>
        <dbReference type="ARBA" id="ARBA00023211"/>
    </source>
</evidence>
<dbReference type="EC" id="6.3.2.31" evidence="8"/>